<keyword evidence="2" id="KW-0812">Transmembrane</keyword>
<feature type="domain" description="DUF1510" evidence="3">
    <location>
        <begin position="164"/>
        <end position="255"/>
    </location>
</feature>
<feature type="region of interest" description="Disordered" evidence="1">
    <location>
        <begin position="51"/>
        <end position="160"/>
    </location>
</feature>
<protein>
    <submittedName>
        <fullName evidence="4">YrrS family protein</fullName>
    </submittedName>
</protein>
<proteinExistence type="predicted"/>
<feature type="compositionally biased region" description="Basic and acidic residues" evidence="1">
    <location>
        <begin position="51"/>
        <end position="61"/>
    </location>
</feature>
<dbReference type="RefSeq" id="WP_377733981.1">
    <property type="nucleotide sequence ID" value="NZ_JBHSRI010000018.1"/>
</dbReference>
<evidence type="ECO:0000313" key="4">
    <source>
        <dbReference type="EMBL" id="MFC6039807.1"/>
    </source>
</evidence>
<gene>
    <name evidence="4" type="ORF">ACFPYN_10290</name>
</gene>
<comment type="caution">
    <text evidence="4">The sequence shown here is derived from an EMBL/GenBank/DDBJ whole genome shotgun (WGS) entry which is preliminary data.</text>
</comment>
<keyword evidence="2" id="KW-1133">Transmembrane helix</keyword>
<feature type="region of interest" description="Disordered" evidence="1">
    <location>
        <begin position="1"/>
        <end position="20"/>
    </location>
</feature>
<feature type="compositionally biased region" description="Basic and acidic residues" evidence="1">
    <location>
        <begin position="100"/>
        <end position="132"/>
    </location>
</feature>
<feature type="transmembrane region" description="Helical" evidence="2">
    <location>
        <begin position="24"/>
        <end position="45"/>
    </location>
</feature>
<organism evidence="4 5">
    <name type="scientific">Paenisporosarcina macmurdoensis</name>
    <dbReference type="NCBI Taxonomy" id="212659"/>
    <lineage>
        <taxon>Bacteria</taxon>
        <taxon>Bacillati</taxon>
        <taxon>Bacillota</taxon>
        <taxon>Bacilli</taxon>
        <taxon>Bacillales</taxon>
        <taxon>Caryophanaceae</taxon>
        <taxon>Paenisporosarcina</taxon>
    </lineage>
</organism>
<keyword evidence="5" id="KW-1185">Reference proteome</keyword>
<dbReference type="EMBL" id="JBHSRI010000018">
    <property type="protein sequence ID" value="MFC6039807.1"/>
    <property type="molecule type" value="Genomic_DNA"/>
</dbReference>
<dbReference type="Pfam" id="PF07423">
    <property type="entry name" value="DUF1510"/>
    <property type="match status" value="1"/>
</dbReference>
<reference evidence="5" key="1">
    <citation type="journal article" date="2019" name="Int. J. Syst. Evol. Microbiol.">
        <title>The Global Catalogue of Microorganisms (GCM) 10K type strain sequencing project: providing services to taxonomists for standard genome sequencing and annotation.</title>
        <authorList>
            <consortium name="The Broad Institute Genomics Platform"/>
            <consortium name="The Broad Institute Genome Sequencing Center for Infectious Disease"/>
            <person name="Wu L."/>
            <person name="Ma J."/>
        </authorList>
    </citation>
    <scope>NUCLEOTIDE SEQUENCE [LARGE SCALE GENOMIC DNA]</scope>
    <source>
        <strain evidence="5">CCUG 54527</strain>
    </source>
</reference>
<feature type="compositionally biased region" description="Low complexity" evidence="1">
    <location>
        <begin position="141"/>
        <end position="152"/>
    </location>
</feature>
<sequence>MANTQRRYTSRSNRPHKPNRTNKILNALIGVVIVLIVITGGFIFLSKDDSEQAKSNSKESQSDVSNSQDESEPGTTGVPEADESSEEVSSKEIETDEDAEAAKEAAAKEEAEAKKKEEAKKDEVAKEEAEKESTEEEAATEDSTTGGTVTSTPSNDPLVSERVVNTAWKPVGTSQSGQHTSIYSEGHVDWTEKLNAIAYTTGLSADNMIVWRIQNGGDPQKSIGVVSSNNKEEKYRVYLQWVDGEGWKPEKMETLKTLDGAY</sequence>
<evidence type="ECO:0000313" key="5">
    <source>
        <dbReference type="Proteomes" id="UP001596170"/>
    </source>
</evidence>
<dbReference type="Proteomes" id="UP001596170">
    <property type="component" value="Unassembled WGS sequence"/>
</dbReference>
<evidence type="ECO:0000259" key="3">
    <source>
        <dbReference type="Pfam" id="PF07423"/>
    </source>
</evidence>
<feature type="compositionally biased region" description="Polar residues" evidence="1">
    <location>
        <begin position="1"/>
        <end position="12"/>
    </location>
</feature>
<keyword evidence="2" id="KW-0472">Membrane</keyword>
<dbReference type="InterPro" id="IPR009988">
    <property type="entry name" value="DUF1510"/>
</dbReference>
<evidence type="ECO:0000256" key="2">
    <source>
        <dbReference type="SAM" id="Phobius"/>
    </source>
</evidence>
<evidence type="ECO:0000256" key="1">
    <source>
        <dbReference type="SAM" id="MobiDB-lite"/>
    </source>
</evidence>
<accession>A0ABW1L9B7</accession>
<name>A0ABW1L9B7_9BACL</name>